<evidence type="ECO:0000256" key="4">
    <source>
        <dbReference type="ARBA" id="ARBA00023008"/>
    </source>
</evidence>
<dbReference type="GO" id="GO:0045944">
    <property type="term" value="P:positive regulation of transcription by RNA polymerase II"/>
    <property type="evidence" value="ECO:0007669"/>
    <property type="project" value="TreeGrafter"/>
</dbReference>
<protein>
    <recommendedName>
        <fullName evidence="9">Copper-fist domain-containing protein</fullName>
    </recommendedName>
</protein>
<dbReference type="PROSITE" id="PS50073">
    <property type="entry name" value="COPPER_FIST_2"/>
    <property type="match status" value="1"/>
</dbReference>
<feature type="region of interest" description="Disordered" evidence="8">
    <location>
        <begin position="106"/>
        <end position="185"/>
    </location>
</feature>
<evidence type="ECO:0000256" key="8">
    <source>
        <dbReference type="SAM" id="MobiDB-lite"/>
    </source>
</evidence>
<evidence type="ECO:0000256" key="5">
    <source>
        <dbReference type="ARBA" id="ARBA00023015"/>
    </source>
</evidence>
<evidence type="ECO:0000256" key="6">
    <source>
        <dbReference type="ARBA" id="ARBA00023163"/>
    </source>
</evidence>
<accession>A0A9W9LS07</accession>
<dbReference type="GO" id="GO:0006878">
    <property type="term" value="P:intracellular copper ion homeostasis"/>
    <property type="evidence" value="ECO:0007669"/>
    <property type="project" value="TreeGrafter"/>
</dbReference>
<dbReference type="GO" id="GO:0000981">
    <property type="term" value="F:DNA-binding transcription factor activity, RNA polymerase II-specific"/>
    <property type="evidence" value="ECO:0007669"/>
    <property type="project" value="TreeGrafter"/>
</dbReference>
<keyword evidence="5" id="KW-0805">Transcription regulation</keyword>
<dbReference type="FunFam" id="3.90.430.10:FF:000001">
    <property type="entry name" value="Copper fist DNA-binding protein"/>
    <property type="match status" value="1"/>
</dbReference>
<dbReference type="OrthoDB" id="5600085at2759"/>
<keyword evidence="4" id="KW-0186">Copper</keyword>
<keyword evidence="2" id="KW-0479">Metal-binding</keyword>
<evidence type="ECO:0000256" key="3">
    <source>
        <dbReference type="ARBA" id="ARBA00022833"/>
    </source>
</evidence>
<feature type="compositionally biased region" description="Basic and acidic residues" evidence="8">
    <location>
        <begin position="174"/>
        <end position="184"/>
    </location>
</feature>
<sequence length="513" mass="55657">MLIDGEKWACEACVRGHRVSSCHHSERPLTHINKKGRPVSQCTHCRGLRKSRTTHVKCECGDKKKRSDSSDGHCDKRDLKQDSLHRCGCSHGQRCSCALKKEPHLDPVPEAGLPPSQPPVPSELPRKPHLTSTKSESTLTIFRDGHHKPAHKHNDMAHKCGLPYTIPRHHTIHHPSDMPRRSVDHLPLTQPQSAFIQEPLSLSMDPRPQSQQTSHKGSPDSAPAGGVDDVATTPLEQTFMDKFTPPSLPAATLEKSKDSTPNPTSAPATMDKFPLEQIITSVPPPLDVSTFTSFPNTTSNSPVTCMPAYQDSYQEPYFTSPDSDIPLGSAGMGAPSVDWSSFPIYSDAPATTSTQTPSYASFDYNSYPSGLPPPSSSGDISEVDEFGPLPGLGHAGSNDMHDLHSVSEASDMDHLRASSASSLVGLPQTQLLSSNDLESINIDDFLKSANESTAALEHRLQASMGLESKPVPAQDVYNTSQVSDPVPVWTSSLFDTGSTPPLDEGYFRPSWAQ</sequence>
<dbReference type="Pfam" id="PF00649">
    <property type="entry name" value="Copper-fist"/>
    <property type="match status" value="1"/>
</dbReference>
<dbReference type="SMART" id="SM01090">
    <property type="entry name" value="Copper-fist"/>
    <property type="match status" value="1"/>
</dbReference>
<comment type="caution">
    <text evidence="10">The sequence shown here is derived from an EMBL/GenBank/DDBJ whole genome shotgun (WGS) entry which is preliminary data.</text>
</comment>
<gene>
    <name evidence="10" type="ORF">N7492_005809</name>
</gene>
<evidence type="ECO:0000256" key="2">
    <source>
        <dbReference type="ARBA" id="ARBA00022723"/>
    </source>
</evidence>
<organism evidence="10 11">
    <name type="scientific">Penicillium capsulatum</name>
    <dbReference type="NCBI Taxonomy" id="69766"/>
    <lineage>
        <taxon>Eukaryota</taxon>
        <taxon>Fungi</taxon>
        <taxon>Dikarya</taxon>
        <taxon>Ascomycota</taxon>
        <taxon>Pezizomycotina</taxon>
        <taxon>Eurotiomycetes</taxon>
        <taxon>Eurotiomycetidae</taxon>
        <taxon>Eurotiales</taxon>
        <taxon>Aspergillaceae</taxon>
        <taxon>Penicillium</taxon>
    </lineage>
</organism>
<dbReference type="GO" id="GO:0000978">
    <property type="term" value="F:RNA polymerase II cis-regulatory region sequence-specific DNA binding"/>
    <property type="evidence" value="ECO:0007669"/>
    <property type="project" value="TreeGrafter"/>
</dbReference>
<keyword evidence="7" id="KW-0539">Nucleus</keyword>
<keyword evidence="6" id="KW-0804">Transcription</keyword>
<feature type="region of interest" description="Disordered" evidence="8">
    <location>
        <begin position="364"/>
        <end position="402"/>
    </location>
</feature>
<dbReference type="SMART" id="SM00412">
    <property type="entry name" value="Cu_FIST"/>
    <property type="match status" value="1"/>
</dbReference>
<evidence type="ECO:0000313" key="10">
    <source>
        <dbReference type="EMBL" id="KAJ5173216.1"/>
    </source>
</evidence>
<reference evidence="10" key="2">
    <citation type="journal article" date="2023" name="IMA Fungus">
        <title>Comparative genomic study of the Penicillium genus elucidates a diverse pangenome and 15 lateral gene transfer events.</title>
        <authorList>
            <person name="Petersen C."/>
            <person name="Sorensen T."/>
            <person name="Nielsen M.R."/>
            <person name="Sondergaard T.E."/>
            <person name="Sorensen J.L."/>
            <person name="Fitzpatrick D.A."/>
            <person name="Frisvad J.C."/>
            <person name="Nielsen K.L."/>
        </authorList>
    </citation>
    <scope>NUCLEOTIDE SEQUENCE</scope>
    <source>
        <strain evidence="10">IBT 21917</strain>
    </source>
</reference>
<keyword evidence="3" id="KW-0862">Zinc</keyword>
<evidence type="ECO:0000256" key="7">
    <source>
        <dbReference type="ARBA" id="ARBA00023242"/>
    </source>
</evidence>
<evidence type="ECO:0000313" key="11">
    <source>
        <dbReference type="Proteomes" id="UP001146351"/>
    </source>
</evidence>
<evidence type="ECO:0000259" key="9">
    <source>
        <dbReference type="PROSITE" id="PS50073"/>
    </source>
</evidence>
<dbReference type="InterPro" id="IPR001083">
    <property type="entry name" value="Cu_fist_DNA-bd_dom"/>
</dbReference>
<dbReference type="PRINTS" id="PR00617">
    <property type="entry name" value="COPPERFIST"/>
</dbReference>
<dbReference type="GO" id="GO:0005507">
    <property type="term" value="F:copper ion binding"/>
    <property type="evidence" value="ECO:0007669"/>
    <property type="project" value="InterPro"/>
</dbReference>
<dbReference type="InterPro" id="IPR051763">
    <property type="entry name" value="Copper_Homeo_Regul"/>
</dbReference>
<name>A0A9W9LS07_9EURO</name>
<comment type="subcellular location">
    <subcellularLocation>
        <location evidence="1">Nucleus</location>
    </subcellularLocation>
</comment>
<reference evidence="10" key="1">
    <citation type="submission" date="2022-11" db="EMBL/GenBank/DDBJ databases">
        <authorList>
            <person name="Petersen C."/>
        </authorList>
    </citation>
    <scope>NUCLEOTIDE SEQUENCE</scope>
    <source>
        <strain evidence="10">IBT 21917</strain>
    </source>
</reference>
<proteinExistence type="predicted"/>
<dbReference type="GO" id="GO:0006879">
    <property type="term" value="P:intracellular iron ion homeostasis"/>
    <property type="evidence" value="ECO:0007669"/>
    <property type="project" value="TreeGrafter"/>
</dbReference>
<dbReference type="PANTHER" id="PTHR28088:SF5">
    <property type="entry name" value="TRANSCRIPTIONAL ACTIVATOR HAA1-RELATED"/>
    <property type="match status" value="1"/>
</dbReference>
<keyword evidence="11" id="KW-1185">Reference proteome</keyword>
<dbReference type="InterPro" id="IPR036395">
    <property type="entry name" value="Cu_fist_DNA-bd_dom_sf"/>
</dbReference>
<dbReference type="EMBL" id="JAPQKO010000003">
    <property type="protein sequence ID" value="KAJ5173216.1"/>
    <property type="molecule type" value="Genomic_DNA"/>
</dbReference>
<dbReference type="SUPFAM" id="SSF57879">
    <property type="entry name" value="Zinc domain conserved in yeast copper-regulated transcription factors"/>
    <property type="match status" value="1"/>
</dbReference>
<feature type="compositionally biased region" description="Polar residues" evidence="8">
    <location>
        <begin position="130"/>
        <end position="140"/>
    </location>
</feature>
<feature type="domain" description="Copper-fist" evidence="9">
    <location>
        <begin position="1"/>
        <end position="39"/>
    </location>
</feature>
<dbReference type="Gene3D" id="3.90.430.10">
    <property type="entry name" value="Copper fist DNA-binding domain"/>
    <property type="match status" value="1"/>
</dbReference>
<dbReference type="AlphaFoldDB" id="A0A9W9LS07"/>
<dbReference type="GO" id="GO:0005634">
    <property type="term" value="C:nucleus"/>
    <property type="evidence" value="ECO:0007669"/>
    <property type="project" value="UniProtKB-SubCell"/>
</dbReference>
<feature type="region of interest" description="Disordered" evidence="8">
    <location>
        <begin position="203"/>
        <end position="271"/>
    </location>
</feature>
<dbReference type="PANTHER" id="PTHR28088">
    <property type="entry name" value="TRANSCRIPTIONAL ACTIVATOR HAA1-RELATED"/>
    <property type="match status" value="1"/>
</dbReference>
<dbReference type="Proteomes" id="UP001146351">
    <property type="component" value="Unassembled WGS sequence"/>
</dbReference>
<evidence type="ECO:0000256" key="1">
    <source>
        <dbReference type="ARBA" id="ARBA00004123"/>
    </source>
</evidence>